<keyword evidence="3" id="KW-1185">Reference proteome</keyword>
<dbReference type="AlphaFoldDB" id="A0AAV4Y4F4"/>
<comment type="caution">
    <text evidence="2">The sequence shown here is derived from an EMBL/GenBank/DDBJ whole genome shotgun (WGS) entry which is preliminary data.</text>
</comment>
<dbReference type="Proteomes" id="UP001054945">
    <property type="component" value="Unassembled WGS sequence"/>
</dbReference>
<organism evidence="2 3">
    <name type="scientific">Caerostris extrusa</name>
    <name type="common">Bark spider</name>
    <name type="synonym">Caerostris bankana</name>
    <dbReference type="NCBI Taxonomy" id="172846"/>
    <lineage>
        <taxon>Eukaryota</taxon>
        <taxon>Metazoa</taxon>
        <taxon>Ecdysozoa</taxon>
        <taxon>Arthropoda</taxon>
        <taxon>Chelicerata</taxon>
        <taxon>Arachnida</taxon>
        <taxon>Araneae</taxon>
        <taxon>Araneomorphae</taxon>
        <taxon>Entelegynae</taxon>
        <taxon>Araneoidea</taxon>
        <taxon>Araneidae</taxon>
        <taxon>Caerostris</taxon>
    </lineage>
</organism>
<gene>
    <name evidence="2" type="ORF">CEXT_394711</name>
</gene>
<evidence type="ECO:0000256" key="1">
    <source>
        <dbReference type="SAM" id="Phobius"/>
    </source>
</evidence>
<feature type="transmembrane region" description="Helical" evidence="1">
    <location>
        <begin position="43"/>
        <end position="63"/>
    </location>
</feature>
<evidence type="ECO:0000313" key="2">
    <source>
        <dbReference type="EMBL" id="GIZ02222.1"/>
    </source>
</evidence>
<accession>A0AAV4Y4F4</accession>
<keyword evidence="1" id="KW-0472">Membrane</keyword>
<sequence length="101" mass="11668">MPARIRNRGVCLSLHFSKESQSFFVRIGSFHLLPIQCWIPGGFFYFLFVLINLAHLLPSGFCYGKRVRGMGILFIRIYLSQNGLAVLKACRDKLIRGFWLE</sequence>
<dbReference type="EMBL" id="BPLR01018779">
    <property type="protein sequence ID" value="GIZ02222.1"/>
    <property type="molecule type" value="Genomic_DNA"/>
</dbReference>
<reference evidence="2 3" key="1">
    <citation type="submission" date="2021-06" db="EMBL/GenBank/DDBJ databases">
        <title>Caerostris extrusa draft genome.</title>
        <authorList>
            <person name="Kono N."/>
            <person name="Arakawa K."/>
        </authorList>
    </citation>
    <scope>NUCLEOTIDE SEQUENCE [LARGE SCALE GENOMIC DNA]</scope>
</reference>
<evidence type="ECO:0000313" key="3">
    <source>
        <dbReference type="Proteomes" id="UP001054945"/>
    </source>
</evidence>
<name>A0AAV4Y4F4_CAEEX</name>
<keyword evidence="1" id="KW-0812">Transmembrane</keyword>
<protein>
    <submittedName>
        <fullName evidence="2">Uncharacterized protein</fullName>
    </submittedName>
</protein>
<keyword evidence="1" id="KW-1133">Transmembrane helix</keyword>
<proteinExistence type="predicted"/>